<evidence type="ECO:0000256" key="1">
    <source>
        <dbReference type="SAM" id="Phobius"/>
    </source>
</evidence>
<dbReference type="EMBL" id="SNYA01000004">
    <property type="protein sequence ID" value="TDP92340.1"/>
    <property type="molecule type" value="Genomic_DNA"/>
</dbReference>
<sequence>MPEYWLGVITPFAVLAGLALTGALGYLMFRLGDWLGQQTHYHFVETINLEKNRRNPLEQSDRPEFQDSADKLRDALLVSPKLRMLRAFGRIVLIARDYEKKETDG</sequence>
<feature type="transmembrane region" description="Helical" evidence="1">
    <location>
        <begin position="6"/>
        <end position="29"/>
    </location>
</feature>
<evidence type="ECO:0000313" key="2">
    <source>
        <dbReference type="EMBL" id="TDP92340.1"/>
    </source>
</evidence>
<dbReference type="RefSeq" id="WP_133616579.1">
    <property type="nucleotide sequence ID" value="NZ_SNYA01000004.1"/>
</dbReference>
<gene>
    <name evidence="2" type="ORF">EDF62_1546</name>
</gene>
<keyword evidence="1" id="KW-0812">Transmembrane</keyword>
<dbReference type="AlphaFoldDB" id="A0A4R6RYZ1"/>
<organism evidence="2 3">
    <name type="scientific">Leucobacter luti</name>
    <dbReference type="NCBI Taxonomy" id="340320"/>
    <lineage>
        <taxon>Bacteria</taxon>
        <taxon>Bacillati</taxon>
        <taxon>Actinomycetota</taxon>
        <taxon>Actinomycetes</taxon>
        <taxon>Micrococcales</taxon>
        <taxon>Microbacteriaceae</taxon>
        <taxon>Leucobacter</taxon>
    </lineage>
</organism>
<evidence type="ECO:0000313" key="3">
    <source>
        <dbReference type="Proteomes" id="UP000295601"/>
    </source>
</evidence>
<proteinExistence type="predicted"/>
<dbReference type="OrthoDB" id="10005055at2"/>
<comment type="caution">
    <text evidence="2">The sequence shown here is derived from an EMBL/GenBank/DDBJ whole genome shotgun (WGS) entry which is preliminary data.</text>
</comment>
<name>A0A4R6RYZ1_9MICO</name>
<keyword evidence="1" id="KW-0472">Membrane</keyword>
<keyword evidence="3" id="KW-1185">Reference proteome</keyword>
<keyword evidence="1" id="KW-1133">Transmembrane helix</keyword>
<protein>
    <submittedName>
        <fullName evidence="2">Uncharacterized protein</fullName>
    </submittedName>
</protein>
<accession>A0A4R6RYZ1</accession>
<reference evidence="2 3" key="1">
    <citation type="submission" date="2019-03" db="EMBL/GenBank/DDBJ databases">
        <title>Genomic analyses of the natural microbiome of Caenorhabditis elegans.</title>
        <authorList>
            <person name="Samuel B."/>
        </authorList>
    </citation>
    <scope>NUCLEOTIDE SEQUENCE [LARGE SCALE GENOMIC DNA]</scope>
    <source>
        <strain evidence="2 3">JUb18</strain>
    </source>
</reference>
<dbReference type="Proteomes" id="UP000295601">
    <property type="component" value="Unassembled WGS sequence"/>
</dbReference>